<evidence type="ECO:0000313" key="2">
    <source>
        <dbReference type="EMBL" id="OXV05207.1"/>
    </source>
</evidence>
<dbReference type="PROSITE" id="PS50097">
    <property type="entry name" value="BTB"/>
    <property type="match status" value="1"/>
</dbReference>
<reference evidence="2 3" key="1">
    <citation type="journal article" date="2015" name="Environ. Microbiol.">
        <title>Metagenome sequence of Elaphomyces granulatus from sporocarp tissue reveals Ascomycota ectomycorrhizal fingerprints of genome expansion and a Proteobacteria-rich microbiome.</title>
        <authorList>
            <person name="Quandt C.A."/>
            <person name="Kohler A."/>
            <person name="Hesse C.N."/>
            <person name="Sharpton T.J."/>
            <person name="Martin F."/>
            <person name="Spatafora J.W."/>
        </authorList>
    </citation>
    <scope>NUCLEOTIDE SEQUENCE [LARGE SCALE GENOMIC DNA]</scope>
    <source>
        <strain evidence="2 3">OSC145934</strain>
    </source>
</reference>
<sequence length="298" mass="33053">MSSRTPFNYEELMRSQKYTDLTLSCQGQEFKVHRAIVCTESSVFAAACDDGFKETATIHLDGFDVDTVKQIIMFMYTHTYHDITQAEPEGVAVLGADSPQETASAVGTETKGELQLNVHQTASVVETETKGETGEVVRSKTLKSLLFHVKMNSIANYYDISELRHYASTKVQNILNTSWSSRDFSVVIREVVNSTKDKELHDILSGVMAAHIDELIGLGEDIAPPEVISDFAGNVLRKLTVATKSMKDILVRSIKDLQSQLHGTKQQFQLERSAHESTSVKMKGIENSTLLFSQLLAS</sequence>
<evidence type="ECO:0000313" key="3">
    <source>
        <dbReference type="Proteomes" id="UP000243515"/>
    </source>
</evidence>
<evidence type="ECO:0000259" key="1">
    <source>
        <dbReference type="PROSITE" id="PS50097"/>
    </source>
</evidence>
<gene>
    <name evidence="2" type="ORF">Egran_07025</name>
</gene>
<protein>
    <recommendedName>
        <fullName evidence="1">BTB domain-containing protein</fullName>
    </recommendedName>
</protein>
<name>A0A232LN17_9EURO</name>
<dbReference type="EMBL" id="NPHW01007402">
    <property type="protein sequence ID" value="OXV05207.1"/>
    <property type="molecule type" value="Genomic_DNA"/>
</dbReference>
<proteinExistence type="predicted"/>
<comment type="caution">
    <text evidence="2">The sequence shown here is derived from an EMBL/GenBank/DDBJ whole genome shotgun (WGS) entry which is preliminary data.</text>
</comment>
<dbReference type="PANTHER" id="PTHR47843">
    <property type="entry name" value="BTB DOMAIN-CONTAINING PROTEIN-RELATED"/>
    <property type="match status" value="1"/>
</dbReference>
<dbReference type="Proteomes" id="UP000243515">
    <property type="component" value="Unassembled WGS sequence"/>
</dbReference>
<accession>A0A232LN17</accession>
<dbReference type="SMART" id="SM00225">
    <property type="entry name" value="BTB"/>
    <property type="match status" value="1"/>
</dbReference>
<organism evidence="2 3">
    <name type="scientific">Elaphomyces granulatus</name>
    <dbReference type="NCBI Taxonomy" id="519963"/>
    <lineage>
        <taxon>Eukaryota</taxon>
        <taxon>Fungi</taxon>
        <taxon>Dikarya</taxon>
        <taxon>Ascomycota</taxon>
        <taxon>Pezizomycotina</taxon>
        <taxon>Eurotiomycetes</taxon>
        <taxon>Eurotiomycetidae</taxon>
        <taxon>Eurotiales</taxon>
        <taxon>Elaphomycetaceae</taxon>
        <taxon>Elaphomyces</taxon>
    </lineage>
</organism>
<dbReference type="InterPro" id="IPR000210">
    <property type="entry name" value="BTB/POZ_dom"/>
</dbReference>
<dbReference type="PANTHER" id="PTHR47843:SF5">
    <property type="entry name" value="BTB_POZ DOMAIN PROTEIN"/>
    <property type="match status" value="1"/>
</dbReference>
<feature type="domain" description="BTB" evidence="1">
    <location>
        <begin position="19"/>
        <end position="77"/>
    </location>
</feature>
<dbReference type="CDD" id="cd18186">
    <property type="entry name" value="BTB_POZ_ZBTB_KLHL-like"/>
    <property type="match status" value="1"/>
</dbReference>
<dbReference type="SUPFAM" id="SSF54695">
    <property type="entry name" value="POZ domain"/>
    <property type="match status" value="1"/>
</dbReference>
<dbReference type="Pfam" id="PF00651">
    <property type="entry name" value="BTB"/>
    <property type="match status" value="1"/>
</dbReference>
<dbReference type="Gene3D" id="3.30.710.10">
    <property type="entry name" value="Potassium Channel Kv1.1, Chain A"/>
    <property type="match status" value="1"/>
</dbReference>
<dbReference type="AlphaFoldDB" id="A0A232LN17"/>
<keyword evidence="3" id="KW-1185">Reference proteome</keyword>
<dbReference type="OrthoDB" id="6359816at2759"/>
<dbReference type="InterPro" id="IPR011333">
    <property type="entry name" value="SKP1/BTB/POZ_sf"/>
</dbReference>